<feature type="compositionally biased region" description="Basic and acidic residues" evidence="1">
    <location>
        <begin position="32"/>
        <end position="41"/>
    </location>
</feature>
<dbReference type="CDD" id="cd07389">
    <property type="entry name" value="MPP_PhoD"/>
    <property type="match status" value="1"/>
</dbReference>
<feature type="region of interest" description="Disordered" evidence="1">
    <location>
        <begin position="143"/>
        <end position="262"/>
    </location>
</feature>
<dbReference type="GO" id="GO:0016020">
    <property type="term" value="C:membrane"/>
    <property type="evidence" value="ECO:0007669"/>
    <property type="project" value="TreeGrafter"/>
</dbReference>
<feature type="compositionally biased region" description="Low complexity" evidence="1">
    <location>
        <begin position="240"/>
        <end position="256"/>
    </location>
</feature>
<dbReference type="InterPro" id="IPR029052">
    <property type="entry name" value="Metallo-depent_PP-like"/>
</dbReference>
<feature type="compositionally biased region" description="Polar residues" evidence="1">
    <location>
        <begin position="8"/>
        <end position="19"/>
    </location>
</feature>
<protein>
    <recommendedName>
        <fullName evidence="2">PhoD-like phosphatase domain-containing protein</fullName>
    </recommendedName>
</protein>
<dbReference type="PANTHER" id="PTHR46689:SF1">
    <property type="entry name" value="PHOD-LIKE PHOSPHATASE DOMAIN-CONTAINING PROTEIN"/>
    <property type="match status" value="1"/>
</dbReference>
<dbReference type="InterPro" id="IPR043904">
    <property type="entry name" value="PhoD_2-like"/>
</dbReference>
<dbReference type="Proteomes" id="UP001165080">
    <property type="component" value="Unassembled WGS sequence"/>
</dbReference>
<dbReference type="InterPro" id="IPR018946">
    <property type="entry name" value="PhoD-like_MPP"/>
</dbReference>
<dbReference type="PANTHER" id="PTHR46689">
    <property type="entry name" value="MEMBRANE PROTEIN, PUTATIVE-RELATED"/>
    <property type="match status" value="1"/>
</dbReference>
<organism evidence="3 4">
    <name type="scientific">Pleodorina starrii</name>
    <dbReference type="NCBI Taxonomy" id="330485"/>
    <lineage>
        <taxon>Eukaryota</taxon>
        <taxon>Viridiplantae</taxon>
        <taxon>Chlorophyta</taxon>
        <taxon>core chlorophytes</taxon>
        <taxon>Chlorophyceae</taxon>
        <taxon>CS clade</taxon>
        <taxon>Chlamydomonadales</taxon>
        <taxon>Volvocaceae</taxon>
        <taxon>Pleodorina</taxon>
    </lineage>
</organism>
<evidence type="ECO:0000313" key="4">
    <source>
        <dbReference type="Proteomes" id="UP001165080"/>
    </source>
</evidence>
<feature type="compositionally biased region" description="Basic residues" evidence="1">
    <location>
        <begin position="229"/>
        <end position="239"/>
    </location>
</feature>
<accession>A0A9W6BX86</accession>
<feature type="compositionally biased region" description="Basic and acidic residues" evidence="1">
    <location>
        <begin position="170"/>
        <end position="179"/>
    </location>
</feature>
<comment type="caution">
    <text evidence="3">The sequence shown here is derived from an EMBL/GenBank/DDBJ whole genome shotgun (WGS) entry which is preliminary data.</text>
</comment>
<proteinExistence type="predicted"/>
<feature type="region of interest" description="Disordered" evidence="1">
    <location>
        <begin position="1"/>
        <end position="46"/>
    </location>
</feature>
<feature type="compositionally biased region" description="Low complexity" evidence="1">
    <location>
        <begin position="182"/>
        <end position="199"/>
    </location>
</feature>
<dbReference type="InterPro" id="IPR038607">
    <property type="entry name" value="PhoD-like_sf"/>
</dbReference>
<dbReference type="OrthoDB" id="9999821at2759"/>
<name>A0A9W6BX86_9CHLO</name>
<feature type="domain" description="PhoD-like phosphatase" evidence="2">
    <location>
        <begin position="581"/>
        <end position="704"/>
    </location>
</feature>
<dbReference type="SUPFAM" id="SSF56300">
    <property type="entry name" value="Metallo-dependent phosphatases"/>
    <property type="match status" value="1"/>
</dbReference>
<dbReference type="Pfam" id="PF19050">
    <property type="entry name" value="PhoD_2"/>
    <property type="match status" value="2"/>
</dbReference>
<gene>
    <name evidence="3" type="primary">PLEST005668</name>
    <name evidence="3" type="ORF">PLESTB_001557100</name>
</gene>
<feature type="compositionally biased region" description="Low complexity" evidence="1">
    <location>
        <begin position="209"/>
        <end position="228"/>
    </location>
</feature>
<dbReference type="EMBL" id="BRXU01000031">
    <property type="protein sequence ID" value="GLC59949.1"/>
    <property type="molecule type" value="Genomic_DNA"/>
</dbReference>
<keyword evidence="4" id="KW-1185">Reference proteome</keyword>
<evidence type="ECO:0000313" key="3">
    <source>
        <dbReference type="EMBL" id="GLC59949.1"/>
    </source>
</evidence>
<reference evidence="3 4" key="1">
    <citation type="journal article" date="2023" name="Commun. Biol.">
        <title>Reorganization of the ancestral sex-determining regions during the evolution of trioecy in Pleodorina starrii.</title>
        <authorList>
            <person name="Takahashi K."/>
            <person name="Suzuki S."/>
            <person name="Kawai-Toyooka H."/>
            <person name="Yamamoto K."/>
            <person name="Hamaji T."/>
            <person name="Ootsuki R."/>
            <person name="Yamaguchi H."/>
            <person name="Kawachi M."/>
            <person name="Higashiyama T."/>
            <person name="Nozaki H."/>
        </authorList>
    </citation>
    <scope>NUCLEOTIDE SEQUENCE [LARGE SCALE GENOMIC DNA]</scope>
    <source>
        <strain evidence="3 4">NIES-4479</strain>
    </source>
</reference>
<dbReference type="Gene3D" id="3.60.21.70">
    <property type="entry name" value="PhoD-like phosphatase"/>
    <property type="match status" value="1"/>
</dbReference>
<evidence type="ECO:0000256" key="1">
    <source>
        <dbReference type="SAM" id="MobiDB-lite"/>
    </source>
</evidence>
<feature type="domain" description="PhoD-like phosphatase" evidence="2">
    <location>
        <begin position="313"/>
        <end position="568"/>
    </location>
</feature>
<dbReference type="AlphaFoldDB" id="A0A9W6BX86"/>
<sequence length="781" mass="85486">MGCAASMPTVTQTRTSQASGAPGALPGATTRRNADTAEPPRDSAAPNPFLEYYTLASLCGREVFGPFLKLRSYNPDTGGLELSVLVLCTEAVQNACQGRPRISWWESSGDTPPQCGAGAPTASSCVGGDEAWAAVEGVGGLESDAVRSTDAGARESGCGGGGRGGESGDGCDRHSRDGRWLQQRPQQGAQQWEQQQPQAPQQPEPGPGPQRANQQQQPQQQPQQQQHPPKQHSKPKWLQRKQQTQRQEQQQQYPEQAGTAGGRSAEGELLFCWRHWRFWRFRLDTTCGQAPKQLHYQVGPLLPGRTHTVAVPALEEPWRLAFYSCNGLDISAEHRHRHLYHARPAEARAFALWRDVARRHAQQPLHLLLGGGDQLYNDGVFEGPLLKGWDQAQDTRDAAAKAAIPFTDAMAAEVEEFYFSHYAAHWSQPVYAELFASVPSFSMWDDHDIVDGWGSYHDLINESAIMTGVFTASRTFYLLFQHHTTLERLRADGYWCEPAGCALLRLGSSAALLAADTRTCRTQQRVLPPDFLAAASERLAALPGEVRHVVVLLGGPLVYPRLPVQDALQKLDELFTGNTLVSVIMQKTGLASQVTRRFGMIEFLDDVIDQWSAHQHTAERDALLETLLALAVEKRFRVTLLSGDVHCAGYGMLHGRGDVPAGGVALMAPPRQDALATDPRFIPQIISSAIVNVPPPAPLLKLLCLAGRKAQPVLQDCVMRMLPLFGPANDADSLLHGRRNWCEATLGGPGDHLAFAWRCEKELGSEEVEVFSVTVPPLSDG</sequence>
<evidence type="ECO:0000259" key="2">
    <source>
        <dbReference type="Pfam" id="PF19050"/>
    </source>
</evidence>
<feature type="compositionally biased region" description="Gly residues" evidence="1">
    <location>
        <begin position="157"/>
        <end position="168"/>
    </location>
</feature>